<keyword evidence="2 5" id="KW-0547">Nucleotide-binding</keyword>
<reference evidence="7" key="1">
    <citation type="journal article" date="2017" name="Cell">
        <title>Insights into land plant evolution garnered from the Marchantia polymorpha genome.</title>
        <authorList>
            <person name="Bowman J.L."/>
            <person name="Kohchi T."/>
            <person name="Yamato K.T."/>
            <person name="Jenkins J."/>
            <person name="Shu S."/>
            <person name="Ishizaki K."/>
            <person name="Yamaoka S."/>
            <person name="Nishihama R."/>
            <person name="Nakamura Y."/>
            <person name="Berger F."/>
            <person name="Adam C."/>
            <person name="Aki S.S."/>
            <person name="Althoff F."/>
            <person name="Araki T."/>
            <person name="Arteaga-Vazquez M.A."/>
            <person name="Balasubrmanian S."/>
            <person name="Barry K."/>
            <person name="Bauer D."/>
            <person name="Boehm C.R."/>
            <person name="Briginshaw L."/>
            <person name="Caballero-Perez J."/>
            <person name="Catarino B."/>
            <person name="Chen F."/>
            <person name="Chiyoda S."/>
            <person name="Chovatia M."/>
            <person name="Davies K.M."/>
            <person name="Delmans M."/>
            <person name="Demura T."/>
            <person name="Dierschke T."/>
            <person name="Dolan L."/>
            <person name="Dorantes-Acosta A.E."/>
            <person name="Eklund D.M."/>
            <person name="Florent S.N."/>
            <person name="Flores-Sandoval E."/>
            <person name="Fujiyama A."/>
            <person name="Fukuzawa H."/>
            <person name="Galik B."/>
            <person name="Grimanelli D."/>
            <person name="Grimwood J."/>
            <person name="Grossniklaus U."/>
            <person name="Hamada T."/>
            <person name="Haseloff J."/>
            <person name="Hetherington A.J."/>
            <person name="Higo A."/>
            <person name="Hirakawa Y."/>
            <person name="Hundley H.N."/>
            <person name="Ikeda Y."/>
            <person name="Inoue K."/>
            <person name="Inoue S.I."/>
            <person name="Ishida S."/>
            <person name="Jia Q."/>
            <person name="Kakita M."/>
            <person name="Kanazawa T."/>
            <person name="Kawai Y."/>
            <person name="Kawashima T."/>
            <person name="Kennedy M."/>
            <person name="Kinose K."/>
            <person name="Kinoshita T."/>
            <person name="Kohara Y."/>
            <person name="Koide E."/>
            <person name="Komatsu K."/>
            <person name="Kopischke S."/>
            <person name="Kubo M."/>
            <person name="Kyozuka J."/>
            <person name="Lagercrantz U."/>
            <person name="Lin S.S."/>
            <person name="Lindquist E."/>
            <person name="Lipzen A.M."/>
            <person name="Lu C.W."/>
            <person name="De Luna E."/>
            <person name="Martienssen R.A."/>
            <person name="Minamino N."/>
            <person name="Mizutani M."/>
            <person name="Mizutani M."/>
            <person name="Mochizuki N."/>
            <person name="Monte I."/>
            <person name="Mosher R."/>
            <person name="Nagasaki H."/>
            <person name="Nakagami H."/>
            <person name="Naramoto S."/>
            <person name="Nishitani K."/>
            <person name="Ohtani M."/>
            <person name="Okamoto T."/>
            <person name="Okumura M."/>
            <person name="Phillips J."/>
            <person name="Pollak B."/>
            <person name="Reinders A."/>
            <person name="Rovekamp M."/>
            <person name="Sano R."/>
            <person name="Sawa S."/>
            <person name="Schmid M.W."/>
            <person name="Shirakawa M."/>
            <person name="Solano R."/>
            <person name="Spunde A."/>
            <person name="Suetsugu N."/>
            <person name="Sugano S."/>
            <person name="Sugiyama A."/>
            <person name="Sun R."/>
            <person name="Suzuki Y."/>
            <person name="Takenaka M."/>
            <person name="Takezawa D."/>
            <person name="Tomogane H."/>
            <person name="Tsuzuki M."/>
            <person name="Ueda T."/>
            <person name="Umeda M."/>
            <person name="Ward J.M."/>
            <person name="Watanabe Y."/>
            <person name="Yazaki K."/>
            <person name="Yokoyama R."/>
            <person name="Yoshitake Y."/>
            <person name="Yotsui I."/>
            <person name="Zachgo S."/>
            <person name="Schmutz J."/>
        </authorList>
    </citation>
    <scope>NUCLEOTIDE SEQUENCE [LARGE SCALE GENOMIC DNA]</scope>
    <source>
        <strain evidence="7">Tak-1</strain>
    </source>
</reference>
<dbReference type="InterPro" id="IPR030231">
    <property type="entry name" value="Gpn2"/>
</dbReference>
<reference evidence="6" key="2">
    <citation type="submission" date="2017-12" db="EMBL/GenBank/DDBJ databases">
        <title>WGS assembly of Marchantia polymorpha.</title>
        <authorList>
            <person name="Bowman J.L."/>
            <person name="Kohchi T."/>
            <person name="Yamato K.T."/>
            <person name="Jenkins J."/>
            <person name="Shu S."/>
            <person name="Ishizaki K."/>
            <person name="Yamaoka S."/>
            <person name="Nishihama R."/>
            <person name="Nakamura Y."/>
            <person name="Berger F."/>
            <person name="Adam C."/>
            <person name="Aki S.S."/>
            <person name="Althoff F."/>
            <person name="Araki T."/>
            <person name="Arteaga-Vazquez M.A."/>
            <person name="Balasubrmanian S."/>
            <person name="Bauer D."/>
            <person name="Boehm C.R."/>
            <person name="Briginshaw L."/>
            <person name="Caballero-Perez J."/>
            <person name="Catarino B."/>
            <person name="Chen F."/>
            <person name="Chiyoda S."/>
            <person name="Chovatia M."/>
            <person name="Davies K.M."/>
            <person name="Delmans M."/>
            <person name="Demura T."/>
            <person name="Dierschke T."/>
            <person name="Dolan L."/>
            <person name="Dorantes-Acosta A.E."/>
            <person name="Eklund D.M."/>
            <person name="Florent S.N."/>
            <person name="Flores-Sandoval E."/>
            <person name="Fujiyama A."/>
            <person name="Fukuzawa H."/>
            <person name="Galik B."/>
            <person name="Grimanelli D."/>
            <person name="Grimwood J."/>
            <person name="Grossniklaus U."/>
            <person name="Hamada T."/>
            <person name="Haseloff J."/>
            <person name="Hetherington A.J."/>
            <person name="Higo A."/>
            <person name="Hirakawa Y."/>
            <person name="Hundley H.N."/>
            <person name="Ikeda Y."/>
            <person name="Inoue K."/>
            <person name="Inoue S."/>
            <person name="Ishida S."/>
            <person name="Jia Q."/>
            <person name="Kakita M."/>
            <person name="Kanazawa T."/>
            <person name="Kawai Y."/>
            <person name="Kawashima T."/>
            <person name="Kennedy M."/>
            <person name="Kinose K."/>
            <person name="Kinoshita T."/>
            <person name="Kohara Y."/>
            <person name="Koide E."/>
            <person name="Komatsu K."/>
            <person name="Kopischke S."/>
            <person name="Kubo M."/>
            <person name="Kyozuka J."/>
            <person name="Lagercrantz U."/>
            <person name="Lin S.S."/>
            <person name="Lindquist E."/>
            <person name="Lipzen A.M."/>
            <person name="Lu C."/>
            <person name="Luna E.D."/>
            <person name="Martienssen R.A."/>
            <person name="Minamino N."/>
            <person name="Mizutani M."/>
            <person name="Mizutani M."/>
            <person name="Mochizuki N."/>
            <person name="Monte I."/>
            <person name="Mosher R."/>
            <person name="Nagasaki H."/>
            <person name="Nakagami H."/>
            <person name="Naramoto S."/>
            <person name="Nishitani K."/>
            <person name="Ohtani M."/>
            <person name="Okamoto T."/>
            <person name="Okumura M."/>
            <person name="Phillips J."/>
            <person name="Pollak B."/>
            <person name="Reinders A."/>
            <person name="Roevekamp M."/>
            <person name="Sano R."/>
            <person name="Sawa S."/>
            <person name="Schmid M.W."/>
            <person name="Shirakawa M."/>
            <person name="Solano R."/>
            <person name="Spunde A."/>
            <person name="Suetsugu N."/>
            <person name="Sugano S."/>
            <person name="Sugiyama A."/>
            <person name="Sun R."/>
            <person name="Suzuki Y."/>
            <person name="Takenaka M."/>
            <person name="Takezawa D."/>
            <person name="Tomogane H."/>
            <person name="Tsuzuki M."/>
            <person name="Ueda T."/>
            <person name="Umeda M."/>
            <person name="Ward J.M."/>
            <person name="Watanabe Y."/>
            <person name="Yazaki K."/>
            <person name="Yokoyama R."/>
            <person name="Yoshitake Y."/>
            <person name="Yotsui I."/>
            <person name="Zachgo S."/>
            <person name="Schmutz J."/>
        </authorList>
    </citation>
    <scope>NUCLEOTIDE SEQUENCE [LARGE SCALE GENOMIC DNA]</scope>
    <source>
        <strain evidence="6">Tak-1</strain>
    </source>
</reference>
<dbReference type="SUPFAM" id="SSF52540">
    <property type="entry name" value="P-loop containing nucleoside triphosphate hydrolases"/>
    <property type="match status" value="1"/>
</dbReference>
<gene>
    <name evidence="6" type="ORF">MARPO_0032s0094</name>
</gene>
<evidence type="ECO:0000256" key="2">
    <source>
        <dbReference type="ARBA" id="ARBA00022741"/>
    </source>
</evidence>
<evidence type="ECO:0000256" key="5">
    <source>
        <dbReference type="RuleBase" id="RU365059"/>
    </source>
</evidence>
<evidence type="ECO:0000313" key="6">
    <source>
        <dbReference type="EMBL" id="PTQ41907.1"/>
    </source>
</evidence>
<dbReference type="InterPro" id="IPR027417">
    <property type="entry name" value="P-loop_NTPase"/>
</dbReference>
<proteinExistence type="inferred from homology"/>
<dbReference type="OMA" id="ATHNYFL"/>
<dbReference type="FunFam" id="3.40.50.300:FF:000338">
    <property type="entry name" value="GPN-loop GTPase 2"/>
    <property type="match status" value="1"/>
</dbReference>
<comment type="subunit">
    <text evidence="5">Binds to RNA polymerase II (RNAPII).</text>
</comment>
<evidence type="ECO:0000313" key="7">
    <source>
        <dbReference type="Proteomes" id="UP000244005"/>
    </source>
</evidence>
<dbReference type="AlphaFoldDB" id="A0A2R6X731"/>
<protein>
    <recommendedName>
        <fullName evidence="5">GPN-loop GTPase 2</fullName>
    </recommendedName>
</protein>
<dbReference type="EMBL" id="KZ772704">
    <property type="protein sequence ID" value="PTQ41908.1"/>
    <property type="molecule type" value="Genomic_DNA"/>
</dbReference>
<dbReference type="Gramene" id="Mp5g14040.1">
    <property type="protein sequence ID" value="Mp5g14040.1.cds"/>
    <property type="gene ID" value="Mp5g14040"/>
</dbReference>
<dbReference type="Pfam" id="PF03029">
    <property type="entry name" value="ATP_bind_1"/>
    <property type="match status" value="1"/>
</dbReference>
<dbReference type="Proteomes" id="UP000244005">
    <property type="component" value="Unassembled WGS sequence"/>
</dbReference>
<keyword evidence="4 5" id="KW-0342">GTP-binding</keyword>
<evidence type="ECO:0000256" key="3">
    <source>
        <dbReference type="ARBA" id="ARBA00022801"/>
    </source>
</evidence>
<dbReference type="InterPro" id="IPR004130">
    <property type="entry name" value="Gpn"/>
</dbReference>
<keyword evidence="3 5" id="KW-0378">Hydrolase</keyword>
<sequence length="304" mass="34377">MPFGQIVIGPPGSGKTTYCHGLSHFFELIGRKTAVVNLDPANDTLPYECAVNIEELVKLEDVMSEHNLGPNGGLVYCMDYLEKNIDWLKAKLEPFKDHYLLFDFPGQVELFTLHNNAKNVITEMVRKWDYRLTAVHLVDAHLCSDPGKYVGALLLSLSTMLHLELPHINVLSKIDLIESYGQLAFNLDFYTDVQDLQYLQYHLSEDARSAKYRKLTKNLCEVVEDFGLVNFTTLNIQDKESVMDLVKLVDKSNGYVFSGIEGNISAYMKIAAGPTNWDYYRTAAVQEKYMKGDADLETNRGTPS</sequence>
<dbReference type="OrthoDB" id="5839at2759"/>
<dbReference type="Gramene" id="Mp5g14040.2">
    <property type="protein sequence ID" value="Mp5g14040.2.cds"/>
    <property type="gene ID" value="Mp5g14040"/>
</dbReference>
<comment type="function">
    <text evidence="5">Small GTPase required for proper localization of RNA polymerase II and III (RNAPII and RNAPIII). May act at an RNAP assembly step prior to nuclear import.</text>
</comment>
<evidence type="ECO:0000256" key="1">
    <source>
        <dbReference type="ARBA" id="ARBA00005290"/>
    </source>
</evidence>
<dbReference type="CDD" id="cd17871">
    <property type="entry name" value="GPN2"/>
    <property type="match status" value="1"/>
</dbReference>
<dbReference type="EMBL" id="KZ772704">
    <property type="protein sequence ID" value="PTQ41907.1"/>
    <property type="molecule type" value="Genomic_DNA"/>
</dbReference>
<dbReference type="GO" id="GO:0005525">
    <property type="term" value="F:GTP binding"/>
    <property type="evidence" value="ECO:0007669"/>
    <property type="project" value="UniProtKB-KW"/>
</dbReference>
<evidence type="ECO:0000256" key="4">
    <source>
        <dbReference type="ARBA" id="ARBA00023134"/>
    </source>
</evidence>
<dbReference type="PANTHER" id="PTHR21231">
    <property type="entry name" value="XPA-BINDING PROTEIN 1-RELATED"/>
    <property type="match status" value="1"/>
</dbReference>
<comment type="similarity">
    <text evidence="1 5">Belongs to the GPN-loop GTPase family.</text>
</comment>
<accession>A0A2R6X731</accession>
<name>A0A2R6X731_MARPO</name>
<dbReference type="Gene3D" id="3.40.50.300">
    <property type="entry name" value="P-loop containing nucleotide triphosphate hydrolases"/>
    <property type="match status" value="1"/>
</dbReference>
<dbReference type="PANTHER" id="PTHR21231:SF3">
    <property type="entry name" value="GPN-LOOP GTPASE 2"/>
    <property type="match status" value="1"/>
</dbReference>
<keyword evidence="7" id="KW-1185">Reference proteome</keyword>
<dbReference type="GO" id="GO:0003924">
    <property type="term" value="F:GTPase activity"/>
    <property type="evidence" value="ECO:0000318"/>
    <property type="project" value="GO_Central"/>
</dbReference>
<organism evidence="6 7">
    <name type="scientific">Marchantia polymorpha</name>
    <name type="common">Common liverwort</name>
    <name type="synonym">Marchantia aquatica</name>
    <dbReference type="NCBI Taxonomy" id="3197"/>
    <lineage>
        <taxon>Eukaryota</taxon>
        <taxon>Viridiplantae</taxon>
        <taxon>Streptophyta</taxon>
        <taxon>Embryophyta</taxon>
        <taxon>Marchantiophyta</taxon>
        <taxon>Marchantiopsida</taxon>
        <taxon>Marchantiidae</taxon>
        <taxon>Marchantiales</taxon>
        <taxon>Marchantiaceae</taxon>
        <taxon>Marchantia</taxon>
    </lineage>
</organism>